<reference evidence="7 8" key="1">
    <citation type="journal article" date="2019" name="Emerg. Microbes Infect.">
        <title>Comprehensive subspecies identification of 175 nontuberculous mycobacteria species based on 7547 genomic profiles.</title>
        <authorList>
            <person name="Matsumoto Y."/>
            <person name="Kinjo T."/>
            <person name="Motooka D."/>
            <person name="Nabeya D."/>
            <person name="Jung N."/>
            <person name="Uechi K."/>
            <person name="Horii T."/>
            <person name="Iida T."/>
            <person name="Fujita J."/>
            <person name="Nakamura S."/>
        </authorList>
    </citation>
    <scope>NUCLEOTIDE SEQUENCE [LARGE SCALE GENOMIC DNA]</scope>
    <source>
        <strain evidence="7 8">JCM 12404</strain>
    </source>
</reference>
<sequence>MSRKIDCALAILFAALFIGWLGSDGGATFGLIDRSTGWYANEVDPIFRNPPSWLVTSGWFGFAFGPLYGLAAYGLFRKSPWLSYVVLPLVGMAVVANGIYLIEDLSGDVPPINLTWFYIFNVPYTLVPILAAIWVVVQQVRANGSTPRSEFAAKAPPATAST</sequence>
<evidence type="ECO:0000256" key="1">
    <source>
        <dbReference type="ARBA" id="ARBA00004141"/>
    </source>
</evidence>
<evidence type="ECO:0000313" key="8">
    <source>
        <dbReference type="Proteomes" id="UP000465866"/>
    </source>
</evidence>
<feature type="transmembrane region" description="Helical" evidence="5">
    <location>
        <begin position="81"/>
        <end position="102"/>
    </location>
</feature>
<evidence type="ECO:0000256" key="3">
    <source>
        <dbReference type="ARBA" id="ARBA00022989"/>
    </source>
</evidence>
<evidence type="ECO:0000256" key="5">
    <source>
        <dbReference type="SAM" id="Phobius"/>
    </source>
</evidence>
<dbReference type="EMBL" id="AP022569">
    <property type="protein sequence ID" value="BBX46012.1"/>
    <property type="molecule type" value="Genomic_DNA"/>
</dbReference>
<dbReference type="Proteomes" id="UP000465866">
    <property type="component" value="Chromosome"/>
</dbReference>
<evidence type="ECO:0000259" key="6">
    <source>
        <dbReference type="PROSITE" id="PS51751"/>
    </source>
</evidence>
<keyword evidence="2 5" id="KW-0812">Transmembrane</keyword>
<evidence type="ECO:0000256" key="4">
    <source>
        <dbReference type="ARBA" id="ARBA00023136"/>
    </source>
</evidence>
<feature type="domain" description="EXPERA" evidence="6">
    <location>
        <begin position="5"/>
        <end position="132"/>
    </location>
</feature>
<keyword evidence="3 5" id="KW-1133">Transmembrane helix</keyword>
<gene>
    <name evidence="7" type="ORF">MCOO_20270</name>
</gene>
<dbReference type="RefSeq" id="WP_163776227.1">
    <property type="nucleotide sequence ID" value="NZ_AP022569.1"/>
</dbReference>
<evidence type="ECO:0000256" key="2">
    <source>
        <dbReference type="ARBA" id="ARBA00022692"/>
    </source>
</evidence>
<keyword evidence="4 5" id="KW-0472">Membrane</keyword>
<evidence type="ECO:0000313" key="7">
    <source>
        <dbReference type="EMBL" id="BBX46012.1"/>
    </source>
</evidence>
<accession>A0A7I7KXF1</accession>
<comment type="subcellular location">
    <subcellularLocation>
        <location evidence="1">Membrane</location>
        <topology evidence="1">Multi-pass membrane protein</topology>
    </subcellularLocation>
</comment>
<dbReference type="GO" id="GO:0016020">
    <property type="term" value="C:membrane"/>
    <property type="evidence" value="ECO:0007669"/>
    <property type="project" value="UniProtKB-SubCell"/>
</dbReference>
<proteinExistence type="predicted"/>
<protein>
    <recommendedName>
        <fullName evidence="6">EXPERA domain-containing protein</fullName>
    </recommendedName>
</protein>
<feature type="transmembrane region" description="Helical" evidence="5">
    <location>
        <begin position="114"/>
        <end position="137"/>
    </location>
</feature>
<dbReference type="KEGG" id="mcoo:MCOO_20270"/>
<name>A0A7I7KXF1_9MYCO</name>
<dbReference type="InterPro" id="IPR033118">
    <property type="entry name" value="EXPERA"/>
</dbReference>
<dbReference type="PROSITE" id="PS51751">
    <property type="entry name" value="EXPERA"/>
    <property type="match status" value="1"/>
</dbReference>
<dbReference type="AlphaFoldDB" id="A0A7I7KXF1"/>
<organism evidence="7 8">
    <name type="scientific">Mycobacterium cookii</name>
    <dbReference type="NCBI Taxonomy" id="1775"/>
    <lineage>
        <taxon>Bacteria</taxon>
        <taxon>Bacillati</taxon>
        <taxon>Actinomycetota</taxon>
        <taxon>Actinomycetes</taxon>
        <taxon>Mycobacteriales</taxon>
        <taxon>Mycobacteriaceae</taxon>
        <taxon>Mycobacterium</taxon>
    </lineage>
</organism>
<keyword evidence="8" id="KW-1185">Reference proteome</keyword>
<feature type="transmembrane region" description="Helical" evidence="5">
    <location>
        <begin position="54"/>
        <end position="76"/>
    </location>
</feature>